<feature type="compositionally biased region" description="Polar residues" evidence="1">
    <location>
        <begin position="277"/>
        <end position="295"/>
    </location>
</feature>
<reference evidence="2 3" key="1">
    <citation type="submission" date="2019-12" db="EMBL/GenBank/DDBJ databases">
        <title>Comparative genomics gives insights into the taxonomy of the Azoarcus-Aromatoleum group and reveals separate origins of nif in the plant-associated Azoarcus and non-plant-associated Aromatoleum sub-groups.</title>
        <authorList>
            <person name="Lafos M."/>
            <person name="Maluk M."/>
            <person name="Batista M."/>
            <person name="Junghare M."/>
            <person name="Carmona M."/>
            <person name="Faoro H."/>
            <person name="Cruz L.M."/>
            <person name="Battistoni F."/>
            <person name="De Souza E."/>
            <person name="Pedrosa F."/>
            <person name="Chen W.-M."/>
            <person name="Poole P.S."/>
            <person name="Dixon R.A."/>
            <person name="James E.K."/>
        </authorList>
    </citation>
    <scope>NUCLEOTIDE SEQUENCE [LARGE SCALE GENOMIC DNA]</scope>
    <source>
        <strain evidence="2 3">T</strain>
    </source>
</reference>
<sequence length="863" mass="92941">MPRVPTLDNFGVMPNQLPGVQVRPVAPRVDPGQQLAQFGGAVERAGAKVMQIEDDMQLQQDRAEAKDIDSRFTEGINDLQFNAQSGYLTTQQGKNAVDAYEDTMRTVEKLRNDAMSSTQNTRVRAMIGNVLAERAQSATATMSRHFAAENRKWQVQSSQDRADVTLRDAAANFDNPDVFTRSLGTAHEEVEAQGALLGWDDATKRLQREKYTESAFKMRYDAWRQVDPAAALADLQQNGRLLNPVTRDQIERELFAAAAPVLAVQINKAGGVGTLTAPGSTASTSPRGERNNNPGNLVRGETPWEGEVPGPDARFAAFATPEAGIRAMGKNLLAYQDKHGINTVEGIISRWAPASENDTAAYIRTVAGAIGVKPDAAIDLHDPATLQAVTKAVIRFENGRQPYTDQQIDAGLAAATGKAPLPSVPASSGASTAQPWRDPAVRTGNAVVDALPPDQRMHVLQLARSYDQEALQLARTSLGTRVQDAQSEYLTRGTAANPPTEAEFIRAYGQDEGITRYRALQDTATLGQRLQQIKTMPDADLARLLADATPTAGDGFAARQRNYEILQQGVTLVRKLRAEDPVQTAFENPGYGLEPLARFDGPEALTELRARGTAMARIARDYAAPPAVLTQREADQFRGYLGGMQAVDKARVLEQVTGAVGPAGMQAISAQLKDKDSTLAIAGVLASKRTTYGNSTARLYLEGKEMLAEKRAKIDTSAETGIRARIFTAIDGVYLSPQGRDAAADAAFAIYAKLKSEGDDDVERAVSLATGGVMEFNGAKIAKPYGWEDSRFRDALRTTLPAGLAAAGGEYVVGNQRVTAQEFARMLPGARLQTFGDGGYLVKAGNDVVRRADGSPFILQVGQ</sequence>
<accession>A0ABX1NKH9</accession>
<organism evidence="2 3">
    <name type="scientific">Aromatoleum toluolicum</name>
    <dbReference type="NCBI Taxonomy" id="90060"/>
    <lineage>
        <taxon>Bacteria</taxon>
        <taxon>Pseudomonadati</taxon>
        <taxon>Pseudomonadota</taxon>
        <taxon>Betaproteobacteria</taxon>
        <taxon>Rhodocyclales</taxon>
        <taxon>Rhodocyclaceae</taxon>
        <taxon>Aromatoleum</taxon>
    </lineage>
</organism>
<comment type="caution">
    <text evidence="2">The sequence shown here is derived from an EMBL/GenBank/DDBJ whole genome shotgun (WGS) entry which is preliminary data.</text>
</comment>
<dbReference type="EMBL" id="WTVS01000047">
    <property type="protein sequence ID" value="NMF99560.1"/>
    <property type="molecule type" value="Genomic_DNA"/>
</dbReference>
<evidence type="ECO:0000313" key="3">
    <source>
        <dbReference type="Proteomes" id="UP000634522"/>
    </source>
</evidence>
<gene>
    <name evidence="2" type="ORF">GPA27_19465</name>
</gene>
<proteinExistence type="predicted"/>
<dbReference type="Proteomes" id="UP000634522">
    <property type="component" value="Unassembled WGS sequence"/>
</dbReference>
<dbReference type="RefSeq" id="WP_169142153.1">
    <property type="nucleotide sequence ID" value="NZ_WTVS01000047.1"/>
</dbReference>
<evidence type="ECO:0000313" key="2">
    <source>
        <dbReference type="EMBL" id="NMF99560.1"/>
    </source>
</evidence>
<evidence type="ECO:0000256" key="1">
    <source>
        <dbReference type="SAM" id="MobiDB-lite"/>
    </source>
</evidence>
<keyword evidence="3" id="KW-1185">Reference proteome</keyword>
<feature type="region of interest" description="Disordered" evidence="1">
    <location>
        <begin position="275"/>
        <end position="304"/>
    </location>
</feature>
<name>A0ABX1NKH9_9RHOO</name>
<protein>
    <submittedName>
        <fullName evidence="2">Uncharacterized protein</fullName>
    </submittedName>
</protein>